<dbReference type="GO" id="GO:0016020">
    <property type="term" value="C:membrane"/>
    <property type="evidence" value="ECO:0007669"/>
    <property type="project" value="UniProtKB-SubCell"/>
</dbReference>
<evidence type="ECO:0000256" key="4">
    <source>
        <dbReference type="ARBA" id="ARBA00022692"/>
    </source>
</evidence>
<evidence type="ECO:0000256" key="1">
    <source>
        <dbReference type="ARBA" id="ARBA00004141"/>
    </source>
</evidence>
<evidence type="ECO:0000256" key="7">
    <source>
        <dbReference type="RuleBase" id="RU003346"/>
    </source>
</evidence>
<keyword evidence="5 8" id="KW-1133">Transmembrane helix</keyword>
<feature type="transmembrane region" description="Helical" evidence="8">
    <location>
        <begin position="411"/>
        <end position="429"/>
    </location>
</feature>
<protein>
    <recommendedName>
        <fullName evidence="9">Major facilitator superfamily (MFS) profile domain-containing protein</fullName>
    </recommendedName>
</protein>
<dbReference type="EMBL" id="PEKT02000007">
    <property type="protein sequence ID" value="PIS51088.1"/>
    <property type="molecule type" value="Genomic_DNA"/>
</dbReference>
<dbReference type="SUPFAM" id="SSF103473">
    <property type="entry name" value="MFS general substrate transporter"/>
    <property type="match status" value="1"/>
</dbReference>
<evidence type="ECO:0000256" key="5">
    <source>
        <dbReference type="ARBA" id="ARBA00022989"/>
    </source>
</evidence>
<dbReference type="VEuPathDB" id="FungiDB:QG37_04015"/>
<evidence type="ECO:0000313" key="10">
    <source>
        <dbReference type="EMBL" id="KAK8442196.1"/>
    </source>
</evidence>
<gene>
    <name evidence="11" type="ORF">B9J08_002660</name>
    <name evidence="10" type="ORF">B9J08_00520</name>
</gene>
<dbReference type="PANTHER" id="PTHR48022">
    <property type="entry name" value="PLASTIDIC GLUCOSE TRANSPORTER 4"/>
    <property type="match status" value="1"/>
</dbReference>
<reference evidence="10 12" key="3">
    <citation type="journal article" date="2018" name="Nat. Commun.">
        <title>Genomic insights into multidrug-resistance, mating and virulence in Candida auris and related emerging species.</title>
        <authorList>
            <person name="Munoz J.F."/>
            <person name="Gade L."/>
            <person name="Chow N.A."/>
            <person name="Loparev V.N."/>
            <person name="Juieng P."/>
            <person name="Berkow E.L."/>
            <person name="Farrer R.A."/>
            <person name="Litvintseva A.P."/>
            <person name="Cuomo C.A."/>
        </authorList>
    </citation>
    <scope>GENOME REANNOTATION</scope>
    <source>
        <strain evidence="10 12">B8441</strain>
    </source>
</reference>
<keyword evidence="12" id="KW-1185">Reference proteome</keyword>
<reference evidence="11 12" key="1">
    <citation type="journal article" date="2017" name="Clin. Infect. Dis.">
        <title>Simultaneous emergence of multidrug-resistant Candida auris on 3 continents confirmed by whole-genome sequencing and epidemiological analyses.</title>
        <authorList>
            <person name="Lockhart S.R."/>
            <person name="Etienne K.A."/>
            <person name="Vallabhaneni S."/>
            <person name="Farooqi J."/>
            <person name="Chowdhary A."/>
            <person name="Govender N.P."/>
            <person name="Colombo A.L."/>
            <person name="Calvo B."/>
            <person name="Cuomo C.A."/>
            <person name="Desjardins C.A."/>
            <person name="Berkow E.L."/>
            <person name="Castanheira M."/>
            <person name="Magobo R.E."/>
            <person name="Jabeen K."/>
            <person name="Asghar R.J."/>
            <person name="Meis J.F."/>
            <person name="Jackson B."/>
            <person name="Chiller T."/>
            <person name="Litvintseva A.P."/>
        </authorList>
    </citation>
    <scope>NUCLEOTIDE SEQUENCE [LARGE SCALE GENOMIC DNA]</scope>
    <source>
        <strain evidence="11 12">B8441</strain>
    </source>
</reference>
<comment type="similarity">
    <text evidence="2 7">Belongs to the major facilitator superfamily. Sugar transporter (TC 2.A.1.1) family.</text>
</comment>
<dbReference type="VEuPathDB" id="FungiDB:CJJ09_001434"/>
<dbReference type="InterPro" id="IPR020846">
    <property type="entry name" value="MFS_dom"/>
</dbReference>
<keyword evidence="4 8" id="KW-0812">Transmembrane</keyword>
<dbReference type="Pfam" id="PF00083">
    <property type="entry name" value="Sugar_tr"/>
    <property type="match status" value="1"/>
</dbReference>
<dbReference type="Gene3D" id="1.20.1250.20">
    <property type="entry name" value="MFS general substrate transporter like domains"/>
    <property type="match status" value="1"/>
</dbReference>
<dbReference type="EMBL" id="PEKT03000001">
    <property type="protein sequence ID" value="KAK8442196.1"/>
    <property type="molecule type" value="Genomic_DNA"/>
</dbReference>
<dbReference type="InterPro" id="IPR050360">
    <property type="entry name" value="MFS_Sugar_Transporters"/>
</dbReference>
<dbReference type="InterPro" id="IPR003663">
    <property type="entry name" value="Sugar/inositol_transpt"/>
</dbReference>
<dbReference type="OMA" id="PSNRYRI"/>
<dbReference type="VEuPathDB" id="FungiDB:CJI96_0000504"/>
<dbReference type="Proteomes" id="UP000230249">
    <property type="component" value="Unassembled WGS sequence"/>
</dbReference>
<evidence type="ECO:0000256" key="2">
    <source>
        <dbReference type="ARBA" id="ARBA00010992"/>
    </source>
</evidence>
<feature type="transmembrane region" description="Helical" evidence="8">
    <location>
        <begin position="369"/>
        <end position="391"/>
    </location>
</feature>
<evidence type="ECO:0000256" key="8">
    <source>
        <dbReference type="SAM" id="Phobius"/>
    </source>
</evidence>
<dbReference type="InterPro" id="IPR005828">
    <property type="entry name" value="MFS_sugar_transport-like"/>
</dbReference>
<name>A0A2H0ZKD9_CANAR</name>
<dbReference type="NCBIfam" id="TIGR00879">
    <property type="entry name" value="SP"/>
    <property type="match status" value="1"/>
</dbReference>
<evidence type="ECO:0000259" key="9">
    <source>
        <dbReference type="PROSITE" id="PS50850"/>
    </source>
</evidence>
<dbReference type="PROSITE" id="PS50850">
    <property type="entry name" value="MFS"/>
    <property type="match status" value="1"/>
</dbReference>
<dbReference type="PANTHER" id="PTHR48022:SF8">
    <property type="entry name" value="MAJOR FACILITATOR SUPERFAMILY (MFS) PROFILE DOMAIN-CONTAINING PROTEIN-RELATED"/>
    <property type="match status" value="1"/>
</dbReference>
<accession>A0A2H0ZKD9</accession>
<dbReference type="InterPro" id="IPR036259">
    <property type="entry name" value="MFS_trans_sf"/>
</dbReference>
<dbReference type="VEuPathDB" id="FungiDB:CJI97_002713"/>
<feature type="transmembrane region" description="Helical" evidence="8">
    <location>
        <begin position="546"/>
        <end position="565"/>
    </location>
</feature>
<proteinExistence type="inferred from homology"/>
<dbReference type="PROSITE" id="PS00217">
    <property type="entry name" value="SUGAR_TRANSPORT_2"/>
    <property type="match status" value="1"/>
</dbReference>
<organism evidence="11">
    <name type="scientific">Candidozyma auris</name>
    <name type="common">Yeast</name>
    <name type="synonym">Candida auris</name>
    <dbReference type="NCBI Taxonomy" id="498019"/>
    <lineage>
        <taxon>Eukaryota</taxon>
        <taxon>Fungi</taxon>
        <taxon>Dikarya</taxon>
        <taxon>Ascomycota</taxon>
        <taxon>Saccharomycotina</taxon>
        <taxon>Pichiomycetes</taxon>
        <taxon>Metschnikowiaceae</taxon>
        <taxon>Candidozyma</taxon>
    </lineage>
</organism>
<feature type="transmembrane region" description="Helical" evidence="8">
    <location>
        <begin position="238"/>
        <end position="258"/>
    </location>
</feature>
<reference evidence="10" key="4">
    <citation type="submission" date="2024-03" db="EMBL/GenBank/DDBJ databases">
        <title>Improved genome assembly of Candida auris strain B8441 and annotation of B11205.</title>
        <authorList>
            <person name="Cauldron N.C."/>
            <person name="Shea T."/>
            <person name="Cuomo C.A."/>
        </authorList>
    </citation>
    <scope>NUCLEOTIDE SEQUENCE</scope>
    <source>
        <strain evidence="10">B8441</strain>
    </source>
</reference>
<dbReference type="PROSITE" id="PS00216">
    <property type="entry name" value="SUGAR_TRANSPORT_1"/>
    <property type="match status" value="1"/>
</dbReference>
<dbReference type="AlphaFoldDB" id="A0A2H0ZKD9"/>
<dbReference type="FunFam" id="1.20.1250.20:FF:000313">
    <property type="entry name" value="MFS quinate transporter"/>
    <property type="match status" value="1"/>
</dbReference>
<dbReference type="VEuPathDB" id="FungiDB:B9J08_002660"/>
<dbReference type="InterPro" id="IPR005829">
    <property type="entry name" value="Sugar_transporter_CS"/>
</dbReference>
<dbReference type="VEuPathDB" id="FungiDB:CJJ07_002184"/>
<dbReference type="GO" id="GO:0005351">
    <property type="term" value="F:carbohydrate:proton symporter activity"/>
    <property type="evidence" value="ECO:0007669"/>
    <property type="project" value="TreeGrafter"/>
</dbReference>
<evidence type="ECO:0000256" key="3">
    <source>
        <dbReference type="ARBA" id="ARBA00022448"/>
    </source>
</evidence>
<reference evidence="11" key="2">
    <citation type="submission" date="2017-11" db="EMBL/GenBank/DDBJ databases">
        <title>Candida auris genome assembly and annotation.</title>
        <authorList>
            <person name="Munoz J.F."/>
            <person name="Gade L.G."/>
            <person name="Chow N.A."/>
            <person name="Litvintseva A.P."/>
            <person name="Loparev V.N."/>
            <person name="Cuomo C.A."/>
        </authorList>
    </citation>
    <scope>NUCLEOTIDE SEQUENCE</scope>
    <source>
        <strain evidence="11">B8441</strain>
    </source>
</reference>
<keyword evidence="3 7" id="KW-0813">Transport</keyword>
<evidence type="ECO:0000313" key="11">
    <source>
        <dbReference type="EMBL" id="PIS51088.1"/>
    </source>
</evidence>
<feature type="transmembrane region" description="Helical" evidence="8">
    <location>
        <begin position="436"/>
        <end position="459"/>
    </location>
</feature>
<keyword evidence="6 8" id="KW-0472">Membrane</keyword>
<dbReference type="PRINTS" id="PR00171">
    <property type="entry name" value="SUGRTRNSPORT"/>
</dbReference>
<evidence type="ECO:0000256" key="6">
    <source>
        <dbReference type="ARBA" id="ARBA00023136"/>
    </source>
</evidence>
<sequence length="639" mass="70858">MDVSSIQLKCHKTSVGILSTKVRPLFAKLSKKVGAKPISAGSLWGNRRNFMSALQKKFSGSSVSDIEKNQVITNTQDVKEKKKFRWRVEDHDSPSEIYNWTLYLSVFVFGVLGAARGLDEGCISGSVAQPSFKQQFGLADESKSANELANLKSNITSMVQLGSVAGALIAMYTVDKLGRVNALREVTIIWVVAVIIQITSYDVGQLYAGRFIEGLAIGQTTTIGPTYLAEVAPKQIRGLCGCIFAGAVYLGIMLSYFTHYGTALHMNSTQRMQWVVPTSLKIVFAGLILIMSFVFTWESPRWYLKVGKPEKAIESLSKLRRLPPDHPYIVGEISDINEQIAAEQAAVSGNSFMKVIKEFLLKKANRYRFFLVVAAAQVLGQWSGANAVTIYAPELFAVIGVTGVEKMKMTAILGLVKFCSAYLSAFFIIDFLGRRTALYMGITLQMVCLLYFAIFLTIVPGAADTEYLMTGSEARASKGALAALFLSGCGWTMGFNSIQYLLGSEIFPLNIRSFAQSAVMVLHFANQYGNSKALPKMMLSMHPYGAFYFFVGVLVISLFWAWFFVPEVAGRSLESMEEIFNLPWYLVGRKGPELCPDHSELNRIHFDHGVMSYEEKNVSQEFVEDISQEKREGVLSKDK</sequence>
<feature type="transmembrane region" description="Helical" evidence="8">
    <location>
        <begin position="479"/>
        <end position="502"/>
    </location>
</feature>
<comment type="caution">
    <text evidence="11">The sequence shown here is derived from an EMBL/GenBank/DDBJ whole genome shotgun (WGS) entry which is preliminary data.</text>
</comment>
<comment type="subcellular location">
    <subcellularLocation>
        <location evidence="1">Membrane</location>
        <topology evidence="1">Multi-pass membrane protein</topology>
    </subcellularLocation>
</comment>
<evidence type="ECO:0000313" key="12">
    <source>
        <dbReference type="Proteomes" id="UP000230249"/>
    </source>
</evidence>
<feature type="domain" description="Major facilitator superfamily (MFS) profile" evidence="9">
    <location>
        <begin position="105"/>
        <end position="569"/>
    </location>
</feature>
<feature type="transmembrane region" description="Helical" evidence="8">
    <location>
        <begin position="278"/>
        <end position="297"/>
    </location>
</feature>